<dbReference type="GO" id="GO:0046872">
    <property type="term" value="F:metal ion binding"/>
    <property type="evidence" value="ECO:0007669"/>
    <property type="project" value="InterPro"/>
</dbReference>
<keyword evidence="1" id="KW-0067">ATP-binding</keyword>
<dbReference type="RefSeq" id="WP_159525202.1">
    <property type="nucleotide sequence ID" value="NZ_WUUU01000010.1"/>
</dbReference>
<reference evidence="3 4" key="1">
    <citation type="submission" date="2019-12" db="EMBL/GenBank/DDBJ databases">
        <title>Isolation and characterization of three novel carbon monoxide-oxidizing members of Halobacteria from salione crusts and soils.</title>
        <authorList>
            <person name="Myers M.R."/>
            <person name="King G.M."/>
        </authorList>
    </citation>
    <scope>NUCLEOTIDE SEQUENCE [LARGE SCALE GENOMIC DNA]</scope>
    <source>
        <strain evidence="3 4">PCN9</strain>
    </source>
</reference>
<comment type="caution">
    <text evidence="3">The sequence shown here is derived from an EMBL/GenBank/DDBJ whole genome shotgun (WGS) entry which is preliminary data.</text>
</comment>
<gene>
    <name evidence="3" type="ORF">GRX66_02995</name>
</gene>
<dbReference type="InterPro" id="IPR011761">
    <property type="entry name" value="ATP-grasp"/>
</dbReference>
<dbReference type="AlphaFoldDB" id="A0A6B0SL61"/>
<proteinExistence type="predicted"/>
<sequence length="303" mass="33610">MSRYDDAFANFVSLPVPSMRQLERVHDRLALADAAATAGVPVPETRPLSAVSDWTEPLLVKSRFNVLADAYLEDLGPEDVDVVKDLVHVDAAEPPERTVLRRTMRHEPIVQEFIPKDGEFVVGALYDHGTPLLTFQHEQIRGTSYTGGGGVYRKSMYDPELDAVARDLLAELDWHGLACIEYMRHARTGEYVLTEINPRLWQSLPVAVRAGADFPYAYWLQATGRGDEIVDDYEFGVGSHLLHGELGYLLSVLTEASPHVERPSVARTFMDVASSCISDPHFDYAAADDPGPFLAGVRSKLPF</sequence>
<keyword evidence="3" id="KW-0436">Ligase</keyword>
<feature type="domain" description="ATP-grasp" evidence="2">
    <location>
        <begin position="32"/>
        <end position="223"/>
    </location>
</feature>
<evidence type="ECO:0000313" key="3">
    <source>
        <dbReference type="EMBL" id="MXR19620.1"/>
    </source>
</evidence>
<accession>A0A6B0SL61</accession>
<dbReference type="Proteomes" id="UP000471521">
    <property type="component" value="Unassembled WGS sequence"/>
</dbReference>
<evidence type="ECO:0000313" key="4">
    <source>
        <dbReference type="Proteomes" id="UP000471521"/>
    </source>
</evidence>
<evidence type="ECO:0000256" key="1">
    <source>
        <dbReference type="PROSITE-ProRule" id="PRU00409"/>
    </source>
</evidence>
<keyword evidence="4" id="KW-1185">Reference proteome</keyword>
<dbReference type="OrthoDB" id="11959at2157"/>
<protein>
    <submittedName>
        <fullName evidence="3">Carboxylate--amine ligase</fullName>
    </submittedName>
</protein>
<organism evidence="3 4">
    <name type="scientific">Halobacterium bonnevillei</name>
    <dbReference type="NCBI Taxonomy" id="2692200"/>
    <lineage>
        <taxon>Archaea</taxon>
        <taxon>Methanobacteriati</taxon>
        <taxon>Methanobacteriota</taxon>
        <taxon>Stenosarchaea group</taxon>
        <taxon>Halobacteria</taxon>
        <taxon>Halobacteriales</taxon>
        <taxon>Halobacteriaceae</taxon>
        <taxon>Halobacterium</taxon>
    </lineage>
</organism>
<name>A0A6B0SL61_9EURY</name>
<dbReference type="GO" id="GO:0016874">
    <property type="term" value="F:ligase activity"/>
    <property type="evidence" value="ECO:0007669"/>
    <property type="project" value="UniProtKB-KW"/>
</dbReference>
<dbReference type="GO" id="GO:0005524">
    <property type="term" value="F:ATP binding"/>
    <property type="evidence" value="ECO:0007669"/>
    <property type="project" value="UniProtKB-UniRule"/>
</dbReference>
<dbReference type="EMBL" id="WUUU01000010">
    <property type="protein sequence ID" value="MXR19620.1"/>
    <property type="molecule type" value="Genomic_DNA"/>
</dbReference>
<dbReference type="SUPFAM" id="SSF56059">
    <property type="entry name" value="Glutathione synthetase ATP-binding domain-like"/>
    <property type="match status" value="1"/>
</dbReference>
<keyword evidence="1" id="KW-0547">Nucleotide-binding</keyword>
<dbReference type="Gene3D" id="3.30.470.20">
    <property type="entry name" value="ATP-grasp fold, B domain"/>
    <property type="match status" value="1"/>
</dbReference>
<dbReference type="PROSITE" id="PS50975">
    <property type="entry name" value="ATP_GRASP"/>
    <property type="match status" value="1"/>
</dbReference>
<evidence type="ECO:0000259" key="2">
    <source>
        <dbReference type="PROSITE" id="PS50975"/>
    </source>
</evidence>